<name>A0AAN7NZD7_9COLE</name>
<protein>
    <submittedName>
        <fullName evidence="2">Uncharacterized protein</fullName>
    </submittedName>
</protein>
<comment type="caution">
    <text evidence="2">The sequence shown here is derived from an EMBL/GenBank/DDBJ whole genome shotgun (WGS) entry which is preliminary data.</text>
</comment>
<proteinExistence type="predicted"/>
<evidence type="ECO:0000256" key="1">
    <source>
        <dbReference type="SAM" id="SignalP"/>
    </source>
</evidence>
<dbReference type="AlphaFoldDB" id="A0AAN7NZD7"/>
<accession>A0AAN7NZD7</accession>
<evidence type="ECO:0000313" key="2">
    <source>
        <dbReference type="EMBL" id="KAK4873564.1"/>
    </source>
</evidence>
<gene>
    <name evidence="2" type="ORF">RN001_012924</name>
</gene>
<sequence>MTSMFTHFVVFLIFVVYCASPNTPSSLVNNHPMVRNNVNGEMPDILKLRASSFLWLASSNDVLLIFRKLYSLQYPFYIWHVAKYYAYSVVPKMSVELSLANEHYLLFATEW</sequence>
<feature type="signal peptide" evidence="1">
    <location>
        <begin position="1"/>
        <end position="20"/>
    </location>
</feature>
<dbReference type="Proteomes" id="UP001353858">
    <property type="component" value="Unassembled WGS sequence"/>
</dbReference>
<keyword evidence="1" id="KW-0732">Signal</keyword>
<feature type="chain" id="PRO_5042960889" evidence="1">
    <location>
        <begin position="21"/>
        <end position="111"/>
    </location>
</feature>
<keyword evidence="3" id="KW-1185">Reference proteome</keyword>
<dbReference type="EMBL" id="JARPUR010000006">
    <property type="protein sequence ID" value="KAK4873564.1"/>
    <property type="molecule type" value="Genomic_DNA"/>
</dbReference>
<reference evidence="3" key="1">
    <citation type="submission" date="2023-01" db="EMBL/GenBank/DDBJ databases">
        <title>Key to firefly adult light organ development and bioluminescence: homeobox transcription factors regulate luciferase expression and transportation to peroxisome.</title>
        <authorList>
            <person name="Fu X."/>
        </authorList>
    </citation>
    <scope>NUCLEOTIDE SEQUENCE [LARGE SCALE GENOMIC DNA]</scope>
</reference>
<organism evidence="2 3">
    <name type="scientific">Aquatica leii</name>
    <dbReference type="NCBI Taxonomy" id="1421715"/>
    <lineage>
        <taxon>Eukaryota</taxon>
        <taxon>Metazoa</taxon>
        <taxon>Ecdysozoa</taxon>
        <taxon>Arthropoda</taxon>
        <taxon>Hexapoda</taxon>
        <taxon>Insecta</taxon>
        <taxon>Pterygota</taxon>
        <taxon>Neoptera</taxon>
        <taxon>Endopterygota</taxon>
        <taxon>Coleoptera</taxon>
        <taxon>Polyphaga</taxon>
        <taxon>Elateriformia</taxon>
        <taxon>Elateroidea</taxon>
        <taxon>Lampyridae</taxon>
        <taxon>Luciolinae</taxon>
        <taxon>Aquatica</taxon>
    </lineage>
</organism>
<evidence type="ECO:0000313" key="3">
    <source>
        <dbReference type="Proteomes" id="UP001353858"/>
    </source>
</evidence>